<feature type="signal peptide" evidence="1">
    <location>
        <begin position="1"/>
        <end position="23"/>
    </location>
</feature>
<protein>
    <recommendedName>
        <fullName evidence="4">Lipoprotein</fullName>
    </recommendedName>
</protein>
<dbReference type="Proteomes" id="UP000031057">
    <property type="component" value="Unassembled WGS sequence"/>
</dbReference>
<keyword evidence="1" id="KW-0732">Signal</keyword>
<dbReference type="PROSITE" id="PS51257">
    <property type="entry name" value="PROKAR_LIPOPROTEIN"/>
    <property type="match status" value="1"/>
</dbReference>
<dbReference type="EMBL" id="JTDI01000005">
    <property type="protein sequence ID" value="KHK90202.1"/>
    <property type="molecule type" value="Genomic_DNA"/>
</dbReference>
<evidence type="ECO:0000256" key="1">
    <source>
        <dbReference type="SAM" id="SignalP"/>
    </source>
</evidence>
<dbReference type="STRING" id="1348853.LK12_16220"/>
<organism evidence="2 3">
    <name type="scientific">Novosphingobium malaysiense</name>
    <dbReference type="NCBI Taxonomy" id="1348853"/>
    <lineage>
        <taxon>Bacteria</taxon>
        <taxon>Pseudomonadati</taxon>
        <taxon>Pseudomonadota</taxon>
        <taxon>Alphaproteobacteria</taxon>
        <taxon>Sphingomonadales</taxon>
        <taxon>Sphingomonadaceae</taxon>
        <taxon>Novosphingobium</taxon>
    </lineage>
</organism>
<reference evidence="2 3" key="1">
    <citation type="submission" date="2014-10" db="EMBL/GenBank/DDBJ databases">
        <title>Genome sequence of Novosphingobium malaysiense MUSC 273(T).</title>
        <authorList>
            <person name="Lee L.-H."/>
        </authorList>
    </citation>
    <scope>NUCLEOTIDE SEQUENCE [LARGE SCALE GENOMIC DNA]</scope>
    <source>
        <strain evidence="2 3">MUSC 273</strain>
    </source>
</reference>
<evidence type="ECO:0000313" key="2">
    <source>
        <dbReference type="EMBL" id="KHK90202.1"/>
    </source>
</evidence>
<accession>A0A0B1ZI76</accession>
<name>A0A0B1ZI76_9SPHN</name>
<dbReference type="NCBIfam" id="NF047637">
    <property type="entry name" value="lipo_CC0125"/>
    <property type="match status" value="1"/>
</dbReference>
<sequence>MFMRFGKRGMLATGMTALSFALAACSTMGSTPYQPLSATSPAAGGFSEMRIAPDQYRVTFAGNRLTSRETVESYLLYRAAELTVEQGYDWFAIVDREVEHRVDRSTYPDPRYDPWFAPDYVYWRPYWRYYAPGTGWNSWYPYYGDPFWANRVQSQTVERFEATAEIHMGHGAMPATNVRAFDARDVIARIGPDIRRPRD</sequence>
<feature type="chain" id="PRO_5002065103" description="Lipoprotein" evidence="1">
    <location>
        <begin position="24"/>
        <end position="199"/>
    </location>
</feature>
<gene>
    <name evidence="2" type="ORF">LK12_16220</name>
</gene>
<evidence type="ECO:0008006" key="4">
    <source>
        <dbReference type="Google" id="ProtNLM"/>
    </source>
</evidence>
<proteinExistence type="predicted"/>
<dbReference type="AlphaFoldDB" id="A0A0B1ZI76"/>
<evidence type="ECO:0000313" key="3">
    <source>
        <dbReference type="Proteomes" id="UP000031057"/>
    </source>
</evidence>
<dbReference type="OrthoDB" id="7172943at2"/>
<keyword evidence="3" id="KW-1185">Reference proteome</keyword>
<comment type="caution">
    <text evidence="2">The sequence shown here is derived from an EMBL/GenBank/DDBJ whole genome shotgun (WGS) entry which is preliminary data.</text>
</comment>